<evidence type="ECO:0000313" key="2">
    <source>
        <dbReference type="EMBL" id="CAG8573077.1"/>
    </source>
</evidence>
<evidence type="ECO:0000313" key="3">
    <source>
        <dbReference type="Proteomes" id="UP000789706"/>
    </source>
</evidence>
<dbReference type="OrthoDB" id="27237at2759"/>
<comment type="caution">
    <text evidence="2">The sequence shown here is derived from an EMBL/GenBank/DDBJ whole genome shotgun (WGS) entry which is preliminary data.</text>
</comment>
<name>A0A9N9BQV9_9GLOM</name>
<dbReference type="AlphaFoldDB" id="A0A9N9BQV9"/>
<keyword evidence="3" id="KW-1185">Reference proteome</keyword>
<protein>
    <submittedName>
        <fullName evidence="2">10995_t:CDS:1</fullName>
    </submittedName>
</protein>
<dbReference type="Proteomes" id="UP000789706">
    <property type="component" value="Unassembled WGS sequence"/>
</dbReference>
<reference evidence="2" key="1">
    <citation type="submission" date="2021-06" db="EMBL/GenBank/DDBJ databases">
        <authorList>
            <person name="Kallberg Y."/>
            <person name="Tangrot J."/>
            <person name="Rosling A."/>
        </authorList>
    </citation>
    <scope>NUCLEOTIDE SEQUENCE</scope>
    <source>
        <strain evidence="2">AZ414A</strain>
    </source>
</reference>
<evidence type="ECO:0000256" key="1">
    <source>
        <dbReference type="SAM" id="MobiDB-lite"/>
    </source>
</evidence>
<feature type="compositionally biased region" description="Basic and acidic residues" evidence="1">
    <location>
        <begin position="53"/>
        <end position="69"/>
    </location>
</feature>
<accession>A0A9N9BQV9</accession>
<organism evidence="2 3">
    <name type="scientific">Diversispora eburnea</name>
    <dbReference type="NCBI Taxonomy" id="1213867"/>
    <lineage>
        <taxon>Eukaryota</taxon>
        <taxon>Fungi</taxon>
        <taxon>Fungi incertae sedis</taxon>
        <taxon>Mucoromycota</taxon>
        <taxon>Glomeromycotina</taxon>
        <taxon>Glomeromycetes</taxon>
        <taxon>Diversisporales</taxon>
        <taxon>Diversisporaceae</taxon>
        <taxon>Diversispora</taxon>
    </lineage>
</organism>
<gene>
    <name evidence="2" type="ORF">DEBURN_LOCUS8183</name>
</gene>
<proteinExistence type="predicted"/>
<sequence>MANIHANLLARDYYQDQMLIKLPMEQINEILDQQMILDEVLITNLTEEDDERCLKGDPKQLDDLLKESSKGNNEN</sequence>
<dbReference type="EMBL" id="CAJVPK010001138">
    <property type="protein sequence ID" value="CAG8573077.1"/>
    <property type="molecule type" value="Genomic_DNA"/>
</dbReference>
<feature type="region of interest" description="Disordered" evidence="1">
    <location>
        <begin position="53"/>
        <end position="75"/>
    </location>
</feature>